<evidence type="ECO:0000259" key="2">
    <source>
        <dbReference type="Pfam" id="PF18803"/>
    </source>
</evidence>
<gene>
    <name evidence="3" type="ORF">K435DRAFT_819919</name>
</gene>
<evidence type="ECO:0000313" key="4">
    <source>
        <dbReference type="Proteomes" id="UP000297245"/>
    </source>
</evidence>
<evidence type="ECO:0000256" key="1">
    <source>
        <dbReference type="SAM" id="MobiDB-lite"/>
    </source>
</evidence>
<dbReference type="Pfam" id="PF18803">
    <property type="entry name" value="CxC2"/>
    <property type="match status" value="1"/>
</dbReference>
<dbReference type="InterPro" id="IPR040521">
    <property type="entry name" value="KDZ"/>
</dbReference>
<feature type="compositionally biased region" description="Acidic residues" evidence="1">
    <location>
        <begin position="368"/>
        <end position="378"/>
    </location>
</feature>
<feature type="domain" description="CxC2-like cysteine cluster KDZ transposase-associated" evidence="2">
    <location>
        <begin position="1"/>
        <end position="31"/>
    </location>
</feature>
<reference evidence="3 4" key="1">
    <citation type="journal article" date="2019" name="Nat. Ecol. Evol.">
        <title>Megaphylogeny resolves global patterns of mushroom evolution.</title>
        <authorList>
            <person name="Varga T."/>
            <person name="Krizsan K."/>
            <person name="Foldi C."/>
            <person name="Dima B."/>
            <person name="Sanchez-Garcia M."/>
            <person name="Sanchez-Ramirez S."/>
            <person name="Szollosi G.J."/>
            <person name="Szarkandi J.G."/>
            <person name="Papp V."/>
            <person name="Albert L."/>
            <person name="Andreopoulos W."/>
            <person name="Angelini C."/>
            <person name="Antonin V."/>
            <person name="Barry K.W."/>
            <person name="Bougher N.L."/>
            <person name="Buchanan P."/>
            <person name="Buyck B."/>
            <person name="Bense V."/>
            <person name="Catcheside P."/>
            <person name="Chovatia M."/>
            <person name="Cooper J."/>
            <person name="Damon W."/>
            <person name="Desjardin D."/>
            <person name="Finy P."/>
            <person name="Geml J."/>
            <person name="Haridas S."/>
            <person name="Hughes K."/>
            <person name="Justo A."/>
            <person name="Karasinski D."/>
            <person name="Kautmanova I."/>
            <person name="Kiss B."/>
            <person name="Kocsube S."/>
            <person name="Kotiranta H."/>
            <person name="LaButti K.M."/>
            <person name="Lechner B.E."/>
            <person name="Liimatainen K."/>
            <person name="Lipzen A."/>
            <person name="Lukacs Z."/>
            <person name="Mihaltcheva S."/>
            <person name="Morgado L.N."/>
            <person name="Niskanen T."/>
            <person name="Noordeloos M.E."/>
            <person name="Ohm R.A."/>
            <person name="Ortiz-Santana B."/>
            <person name="Ovrebo C."/>
            <person name="Racz N."/>
            <person name="Riley R."/>
            <person name="Savchenko A."/>
            <person name="Shiryaev A."/>
            <person name="Soop K."/>
            <person name="Spirin V."/>
            <person name="Szebenyi C."/>
            <person name="Tomsovsky M."/>
            <person name="Tulloss R.E."/>
            <person name="Uehling J."/>
            <person name="Grigoriev I.V."/>
            <person name="Vagvolgyi C."/>
            <person name="Papp T."/>
            <person name="Martin F.M."/>
            <person name="Miettinen O."/>
            <person name="Hibbett D.S."/>
            <person name="Nagy L.G."/>
        </authorList>
    </citation>
    <scope>NUCLEOTIDE SEQUENCE [LARGE SCALE GENOMIC DNA]</scope>
    <source>
        <strain evidence="3 4">CBS 962.96</strain>
    </source>
</reference>
<dbReference type="AlphaFoldDB" id="A0A4S8LYN3"/>
<dbReference type="EMBL" id="ML179215">
    <property type="protein sequence ID" value="THU94807.1"/>
    <property type="molecule type" value="Genomic_DNA"/>
</dbReference>
<feature type="region of interest" description="Disordered" evidence="1">
    <location>
        <begin position="358"/>
        <end position="380"/>
    </location>
</feature>
<keyword evidence="4" id="KW-1185">Reference proteome</keyword>
<name>A0A4S8LYN3_DENBC</name>
<dbReference type="Pfam" id="PF18758">
    <property type="entry name" value="KDZ"/>
    <property type="match status" value="1"/>
</dbReference>
<sequence length="549" mass="61947">MLEQFHILTLSGKITAYDYYRGLERLTDNTGKKIPNRYPTMMLRRGGRGNDRDEDVANTKPGELAVQCIACPDPEINLPVGWDKVPPELWISSWKRDPSLQDGWSYFVENGPYMDWIKKMKHQKEMLTCTGLAALDHANTKFNEGYSETGKGAGLCARHEILLKNGIGALQVGERYANMDYIAASLMRHISSLLFLVLSYDIVCQWSKNLLQCLKKLPTSLRLHLTIRVLFFEDYSLNYTHGVGQTDAEGIERVWSGLGGVATSLKEMGPGSHHDTLEDHIGHWNRCKVIGLGEHFEPWVDFTKQQQRHAPTWKKMVDNFKPWVSDVNPYALPVAGKSAQSVRLELAKEAEAKALVEMNAAEDHGSAEETDGEDEDSMNMDTTPSEFLYFGLKIEQQQIELQHDISNVRSPTNRQLTRIVDRRTKLSRQIKRFRALQLHYTPAALHIIATVPLSKTKLNPEDLPLYFPSQLFTAQQSTGPLSQMELCLRDGQLNESLNQLCPSCSRSRSNGSGASGQKKTGLSKRMVVVALRRVLTSKELYCLVPRKGD</sequence>
<dbReference type="InterPro" id="IPR041457">
    <property type="entry name" value="CxC2_KDZ-assoc"/>
</dbReference>
<dbReference type="Proteomes" id="UP000297245">
    <property type="component" value="Unassembled WGS sequence"/>
</dbReference>
<proteinExistence type="predicted"/>
<evidence type="ECO:0000313" key="3">
    <source>
        <dbReference type="EMBL" id="THU94807.1"/>
    </source>
</evidence>
<protein>
    <recommendedName>
        <fullName evidence="2">CxC2-like cysteine cluster KDZ transposase-associated domain-containing protein</fullName>
    </recommendedName>
</protein>
<accession>A0A4S8LYN3</accession>
<organism evidence="3 4">
    <name type="scientific">Dendrothele bispora (strain CBS 962.96)</name>
    <dbReference type="NCBI Taxonomy" id="1314807"/>
    <lineage>
        <taxon>Eukaryota</taxon>
        <taxon>Fungi</taxon>
        <taxon>Dikarya</taxon>
        <taxon>Basidiomycota</taxon>
        <taxon>Agaricomycotina</taxon>
        <taxon>Agaricomycetes</taxon>
        <taxon>Agaricomycetidae</taxon>
        <taxon>Agaricales</taxon>
        <taxon>Agaricales incertae sedis</taxon>
        <taxon>Dendrothele</taxon>
    </lineage>
</organism>